<dbReference type="InterPro" id="IPR014001">
    <property type="entry name" value="Helicase_ATP-bd"/>
</dbReference>
<gene>
    <name evidence="9" type="ORF">KUDE01_012866</name>
</gene>
<keyword evidence="10" id="KW-1185">Reference proteome</keyword>
<dbReference type="InterPro" id="IPR001650">
    <property type="entry name" value="Helicase_C-like"/>
</dbReference>
<accession>A0AAD9CQQ1</accession>
<protein>
    <recommendedName>
        <fullName evidence="1">RNA helicase</fullName>
        <ecNumber evidence="1">3.6.4.13</ecNumber>
    </recommendedName>
</protein>
<dbReference type="GO" id="GO:0003724">
    <property type="term" value="F:RNA helicase activity"/>
    <property type="evidence" value="ECO:0007669"/>
    <property type="project" value="UniProtKB-EC"/>
</dbReference>
<sequence length="305" mass="36128">MLDMGFEPQIMKILLDIRPDRQTVMTSATWPTGVRRLAKSYLKNPMMVYVGTLDLAAVNTVHQTVLIVHEEEKKSYLFDFIRNMLPEEKVLIFVGKKIVCDDLASDMCLQGMAVQSLHGDREQCDREEALRDFKNSRVRILVATDLASRGLDVHDITHVFNYDFPRNIEEYVHRVGRTGRAGRSGASITLVTRENWRMAAELILILERAGQGVPEELVIMAERFAKNKRDKEMDNLRGGGRGGGRGGEGRMGRRRRRWWWWRRMGRKKRRRRGRRRRRRRMGRRKRRRRMGKERRWREKRQRSRL</sequence>
<dbReference type="PROSITE" id="PS51194">
    <property type="entry name" value="HELICASE_CTER"/>
    <property type="match status" value="1"/>
</dbReference>
<dbReference type="GO" id="GO:0005524">
    <property type="term" value="F:ATP binding"/>
    <property type="evidence" value="ECO:0007669"/>
    <property type="project" value="UniProtKB-KW"/>
</dbReference>
<feature type="region of interest" description="Disordered" evidence="6">
    <location>
        <begin position="230"/>
        <end position="251"/>
    </location>
</feature>
<dbReference type="SMART" id="SM00490">
    <property type="entry name" value="HELICc"/>
    <property type="match status" value="1"/>
</dbReference>
<proteinExistence type="predicted"/>
<comment type="caution">
    <text evidence="9">The sequence shown here is derived from an EMBL/GenBank/DDBJ whole genome shotgun (WGS) entry which is preliminary data.</text>
</comment>
<dbReference type="PROSITE" id="PS51192">
    <property type="entry name" value="HELICASE_ATP_BIND_1"/>
    <property type="match status" value="1"/>
</dbReference>
<name>A0AAD9CQQ1_DISEL</name>
<evidence type="ECO:0000256" key="4">
    <source>
        <dbReference type="ARBA" id="ARBA00022806"/>
    </source>
</evidence>
<evidence type="ECO:0000259" key="7">
    <source>
        <dbReference type="PROSITE" id="PS51192"/>
    </source>
</evidence>
<organism evidence="9 10">
    <name type="scientific">Dissostichus eleginoides</name>
    <name type="common">Patagonian toothfish</name>
    <name type="synonym">Dissostichus amissus</name>
    <dbReference type="NCBI Taxonomy" id="100907"/>
    <lineage>
        <taxon>Eukaryota</taxon>
        <taxon>Metazoa</taxon>
        <taxon>Chordata</taxon>
        <taxon>Craniata</taxon>
        <taxon>Vertebrata</taxon>
        <taxon>Euteleostomi</taxon>
        <taxon>Actinopterygii</taxon>
        <taxon>Neopterygii</taxon>
        <taxon>Teleostei</taxon>
        <taxon>Neoteleostei</taxon>
        <taxon>Acanthomorphata</taxon>
        <taxon>Eupercaria</taxon>
        <taxon>Perciformes</taxon>
        <taxon>Notothenioidei</taxon>
        <taxon>Nototheniidae</taxon>
        <taxon>Dissostichus</taxon>
    </lineage>
</organism>
<keyword evidence="3" id="KW-0378">Hydrolase</keyword>
<feature type="compositionally biased region" description="Gly residues" evidence="6">
    <location>
        <begin position="237"/>
        <end position="246"/>
    </location>
</feature>
<dbReference type="EMBL" id="JASDAP010000003">
    <property type="protein sequence ID" value="KAK1905687.1"/>
    <property type="molecule type" value="Genomic_DNA"/>
</dbReference>
<evidence type="ECO:0000259" key="8">
    <source>
        <dbReference type="PROSITE" id="PS51194"/>
    </source>
</evidence>
<feature type="domain" description="Helicase ATP-binding" evidence="7">
    <location>
        <begin position="1"/>
        <end position="48"/>
    </location>
</feature>
<feature type="region of interest" description="Disordered" evidence="6">
    <location>
        <begin position="270"/>
        <end position="305"/>
    </location>
</feature>
<reference evidence="9" key="1">
    <citation type="submission" date="2023-04" db="EMBL/GenBank/DDBJ databases">
        <title>Chromosome-level genome of Chaenocephalus aceratus.</title>
        <authorList>
            <person name="Park H."/>
        </authorList>
    </citation>
    <scope>NUCLEOTIDE SEQUENCE</scope>
    <source>
        <strain evidence="9">DE</strain>
        <tissue evidence="9">Muscle</tissue>
    </source>
</reference>
<keyword evidence="2" id="KW-0547">Nucleotide-binding</keyword>
<dbReference type="FunFam" id="3.40.50.300:FF:000008">
    <property type="entry name" value="ATP-dependent RNA helicase RhlB"/>
    <property type="match status" value="1"/>
</dbReference>
<evidence type="ECO:0000256" key="3">
    <source>
        <dbReference type="ARBA" id="ARBA00022801"/>
    </source>
</evidence>
<dbReference type="SUPFAM" id="SSF52540">
    <property type="entry name" value="P-loop containing nucleoside triphosphate hydrolases"/>
    <property type="match status" value="1"/>
</dbReference>
<keyword evidence="4 9" id="KW-0347">Helicase</keyword>
<dbReference type="Gene3D" id="3.40.50.300">
    <property type="entry name" value="P-loop containing nucleotide triphosphate hydrolases"/>
    <property type="match status" value="2"/>
</dbReference>
<evidence type="ECO:0000256" key="6">
    <source>
        <dbReference type="SAM" id="MobiDB-lite"/>
    </source>
</evidence>
<evidence type="ECO:0000256" key="5">
    <source>
        <dbReference type="ARBA" id="ARBA00022840"/>
    </source>
</evidence>
<dbReference type="CDD" id="cd18787">
    <property type="entry name" value="SF2_C_DEAD"/>
    <property type="match status" value="1"/>
</dbReference>
<evidence type="ECO:0000256" key="2">
    <source>
        <dbReference type="ARBA" id="ARBA00022741"/>
    </source>
</evidence>
<dbReference type="Proteomes" id="UP001228049">
    <property type="component" value="Unassembled WGS sequence"/>
</dbReference>
<keyword evidence="5" id="KW-0067">ATP-binding</keyword>
<feature type="domain" description="Helicase C-terminal" evidence="8">
    <location>
        <begin position="60"/>
        <end position="221"/>
    </location>
</feature>
<dbReference type="AlphaFoldDB" id="A0AAD9CQQ1"/>
<evidence type="ECO:0000313" key="9">
    <source>
        <dbReference type="EMBL" id="KAK1905687.1"/>
    </source>
</evidence>
<evidence type="ECO:0000313" key="10">
    <source>
        <dbReference type="Proteomes" id="UP001228049"/>
    </source>
</evidence>
<dbReference type="Pfam" id="PF00271">
    <property type="entry name" value="Helicase_C"/>
    <property type="match status" value="1"/>
</dbReference>
<dbReference type="PANTHER" id="PTHR47958">
    <property type="entry name" value="ATP-DEPENDENT RNA HELICASE DBP3"/>
    <property type="match status" value="1"/>
</dbReference>
<dbReference type="InterPro" id="IPR027417">
    <property type="entry name" value="P-loop_NTPase"/>
</dbReference>
<dbReference type="GO" id="GO:0016787">
    <property type="term" value="F:hydrolase activity"/>
    <property type="evidence" value="ECO:0007669"/>
    <property type="project" value="UniProtKB-KW"/>
</dbReference>
<dbReference type="EC" id="3.6.4.13" evidence="1"/>
<evidence type="ECO:0000256" key="1">
    <source>
        <dbReference type="ARBA" id="ARBA00012552"/>
    </source>
</evidence>